<reference evidence="2" key="1">
    <citation type="journal article" date="2019" name="Int. J. Syst. Evol. Microbiol.">
        <title>The Global Catalogue of Microorganisms (GCM) 10K type strain sequencing project: providing services to taxonomists for standard genome sequencing and annotation.</title>
        <authorList>
            <consortium name="The Broad Institute Genomics Platform"/>
            <consortium name="The Broad Institute Genome Sequencing Center for Infectious Disease"/>
            <person name="Wu L."/>
            <person name="Ma J."/>
        </authorList>
    </citation>
    <scope>NUCLEOTIDE SEQUENCE [LARGE SCALE GENOMIC DNA]</scope>
    <source>
        <strain evidence="2">JCM 16902</strain>
    </source>
</reference>
<comment type="caution">
    <text evidence="1">The sequence shown here is derived from an EMBL/GenBank/DDBJ whole genome shotgun (WGS) entry which is preliminary data.</text>
</comment>
<proteinExistence type="predicted"/>
<sequence>MRMPSLRGPGIDDRFDPSDLDDVRERVVAPTVEALLRPGELQAMDVGRGPAQEIWAQVTALGKTWQAAFWFGPQADPEETLGEVAYYLADRLEDWICEEVAWGEQRIADIRIPARRQSA</sequence>
<evidence type="ECO:0000313" key="2">
    <source>
        <dbReference type="Proteomes" id="UP001501074"/>
    </source>
</evidence>
<dbReference type="Proteomes" id="UP001501074">
    <property type="component" value="Unassembled WGS sequence"/>
</dbReference>
<organism evidence="1 2">
    <name type="scientific">Kineosporia mesophila</name>
    <dbReference type="NCBI Taxonomy" id="566012"/>
    <lineage>
        <taxon>Bacteria</taxon>
        <taxon>Bacillati</taxon>
        <taxon>Actinomycetota</taxon>
        <taxon>Actinomycetes</taxon>
        <taxon>Kineosporiales</taxon>
        <taxon>Kineosporiaceae</taxon>
        <taxon>Kineosporia</taxon>
    </lineage>
</organism>
<dbReference type="EMBL" id="BAAAZO010000011">
    <property type="protein sequence ID" value="GAA3631131.1"/>
    <property type="molecule type" value="Genomic_DNA"/>
</dbReference>
<evidence type="ECO:0000313" key="1">
    <source>
        <dbReference type="EMBL" id="GAA3631131.1"/>
    </source>
</evidence>
<gene>
    <name evidence="1" type="ORF">GCM10022223_56410</name>
</gene>
<protein>
    <submittedName>
        <fullName evidence="1">Uncharacterized protein</fullName>
    </submittedName>
</protein>
<keyword evidence="2" id="KW-1185">Reference proteome</keyword>
<accession>A0ABP7AFM3</accession>
<name>A0ABP7AFM3_9ACTN</name>